<dbReference type="PRINTS" id="PR01607">
    <property type="entry name" value="APYRASEFAMLY"/>
</dbReference>
<dbReference type="EMBL" id="JBEUOH010000017">
    <property type="protein sequence ID" value="KAL0871056.1"/>
    <property type="molecule type" value="Genomic_DNA"/>
</dbReference>
<sequence length="1342" mass="147409">MNPLTQITAFLVVVALSSSSVVQSPSAKDGTFELLILHNNDMHARFEQTSQLSGTCTARDREAGKCYGGFPRVAYVVKEARKAAASGEGPPVLYLNAGDTYTGTAWFTIYKWKIAAEFINALQPDAVSLGNHELDNGVSGLTPFIENLTCPVLAANLVLNKVPELEAEPNLMNSVIFDVNGTKVGVIGYLTPDTKVLAIRNDVDYIEEVQAIKEEVKKLKQQGINILIALGHSGFTKDLQIAREVEDIDLVIGGHTNTFLWNGTSPDIEKPEGPYPMIVKQASGRLVPAVQAYAYTKYLGKLHLVFNSDGEVVSFNGNPILLDKTVPQDPDVLAIVNRYSGDVKKVTENVVGKTSVILDGNSCRLRECNMGNLIADAMIHKYASEYDGFGWTDAPMAVIQGGGIRASIVHMDMPANVTKGDLLTVMPFDGSMSVVTVDGATVWKMLEHSVAYYNTKRPVGQFLQLSGLKVEYDFGKPPGRRVVKASVRCGPCVVPTYSSLNKTKTYKMLMTSFLSMGGDGFSMLIGLSSTPLNYDELEATEHYIQRISPSLGNHEFDNGVSGLSPFIENLTCPVLAANLELSKEPELGKQTNLKNSMTFEISGTKVGVIGYLTPETKFLAKENDVKYVDEIVALKEEVANLQNEGIKIIIALGHSGYLKDLQIAKEVEGVDLVIGGHSNTFLLNGTSPDAEEIQGPYPTYVKQASGRTALVVQAYAYTKYLGKLHMVFDSNGEIVSADGQPILLDNSIPQDPETLQIVNRYSKQLKNLTDNIVGETSVVLDGLGCQQKECNLGNLIADAMFYTYTESYKGDHWTDVPIAMIQGGGIRASIAHVDMSTKISKADLIAVLPFGGNLTIVTVNGSIILQMLEHSSLGNHEFDEAVSGLVPFIRNLTTPVLAANLILDKVPELEHEPNLQKSIILLIHGIKIGVIGYLTPETRFLAPKNKVKYEDEIVAIRREVEALKKQGVKIFIALGHSGFIKDIEIAKNVEDIDLVIGGHSNTFLWNGKFTDEKPEYPEGPYPTIVMQPSGRKVLVVQAYAYTKYMGRLHLVFDSNGEIDKYDGTPLLLDHEIPNDEELSKTIDRYRVEVDKINNEFVGDSLVALDGKCRLVECNMGNLLTDAILNYTAKYYPEFSDVKIAVIQGGRIRTSIDHVEKPMKILRGDLMTVLPFSDTLSIVTMNGTVLKQTLEHSVSTWRVIDSTGQFLQMSGMQVTYDLGKPGGSRVVDAKAICSQCGDPYLSEVRDDYEYKMFMPSFLADGGDGFFMFENLTKEVVLFDELKCTFNYLSKYSPVNPIVSNRITLLNKDKIKSEPQTINNNTNRPIAHISLQILSIALLIIFCS</sequence>
<dbReference type="SUPFAM" id="SSF56300">
    <property type="entry name" value="Metallo-dependent phosphatases"/>
    <property type="match status" value="3"/>
</dbReference>
<dbReference type="PANTHER" id="PTHR11575">
    <property type="entry name" value="5'-NUCLEOTIDASE-RELATED"/>
    <property type="match status" value="1"/>
</dbReference>
<evidence type="ECO:0000259" key="7">
    <source>
        <dbReference type="Pfam" id="PF02872"/>
    </source>
</evidence>
<dbReference type="PANTHER" id="PTHR11575:SF24">
    <property type="entry name" value="5'-NUCLEOTIDASE"/>
    <property type="match status" value="1"/>
</dbReference>
<accession>A0ABR3HKW0</accession>
<dbReference type="InterPro" id="IPR008334">
    <property type="entry name" value="5'-Nucleotdase_C"/>
</dbReference>
<dbReference type="SUPFAM" id="SSF55816">
    <property type="entry name" value="5'-nucleotidase (syn. UDP-sugar hydrolase), C-terminal domain"/>
    <property type="match status" value="3"/>
</dbReference>
<reference evidence="8 9" key="1">
    <citation type="submission" date="2024-06" db="EMBL/GenBank/DDBJ databases">
        <title>A chromosome-level genome assembly of beet webworm, Loxostege sticticalis.</title>
        <authorList>
            <person name="Zhang Y."/>
        </authorList>
    </citation>
    <scope>NUCLEOTIDE SEQUENCE [LARGE SCALE GENOMIC DNA]</scope>
    <source>
        <strain evidence="8">AQ026</strain>
        <tissue evidence="8">Whole body</tissue>
    </source>
</reference>
<dbReference type="InterPro" id="IPR029052">
    <property type="entry name" value="Metallo-depent_PP-like"/>
</dbReference>
<feature type="chain" id="PRO_5046302674" description="5'-nucleotidase" evidence="5">
    <location>
        <begin position="20"/>
        <end position="1342"/>
    </location>
</feature>
<dbReference type="InterPro" id="IPR006179">
    <property type="entry name" value="5_nucleotidase/apyrase"/>
</dbReference>
<feature type="domain" description="5'-Nucleotidase C-terminal" evidence="7">
    <location>
        <begin position="350"/>
        <end position="524"/>
    </location>
</feature>
<dbReference type="Pfam" id="PF00149">
    <property type="entry name" value="Metallophos"/>
    <property type="match status" value="1"/>
</dbReference>
<proteinExistence type="inferred from homology"/>
<protein>
    <recommendedName>
        <fullName evidence="3">5'-nucleotidase</fullName>
        <ecNumber evidence="3">3.1.3.5</ecNumber>
    </recommendedName>
</protein>
<evidence type="ECO:0000313" key="9">
    <source>
        <dbReference type="Proteomes" id="UP001549920"/>
    </source>
</evidence>
<dbReference type="Gene3D" id="3.90.780.10">
    <property type="entry name" value="5'-Nucleotidase, C-terminal domain"/>
    <property type="match status" value="2"/>
</dbReference>
<feature type="signal peptide" evidence="5">
    <location>
        <begin position="1"/>
        <end position="19"/>
    </location>
</feature>
<dbReference type="Pfam" id="PF02872">
    <property type="entry name" value="5_nucleotid_C"/>
    <property type="match status" value="3"/>
</dbReference>
<dbReference type="Gene3D" id="3.60.21.10">
    <property type="match status" value="3"/>
</dbReference>
<evidence type="ECO:0000259" key="6">
    <source>
        <dbReference type="Pfam" id="PF00149"/>
    </source>
</evidence>
<evidence type="ECO:0000256" key="5">
    <source>
        <dbReference type="SAM" id="SignalP"/>
    </source>
</evidence>
<dbReference type="EC" id="3.1.3.5" evidence="3"/>
<keyword evidence="4 5" id="KW-0732">Signal</keyword>
<dbReference type="InterPro" id="IPR004843">
    <property type="entry name" value="Calcineurin-like_PHP"/>
</dbReference>
<comment type="catalytic activity">
    <reaction evidence="1">
        <text>a ribonucleoside 5'-phosphate + H2O = a ribonucleoside + phosphate</text>
        <dbReference type="Rhea" id="RHEA:12484"/>
        <dbReference type="ChEBI" id="CHEBI:15377"/>
        <dbReference type="ChEBI" id="CHEBI:18254"/>
        <dbReference type="ChEBI" id="CHEBI:43474"/>
        <dbReference type="ChEBI" id="CHEBI:58043"/>
        <dbReference type="EC" id="3.1.3.5"/>
    </reaction>
</comment>
<evidence type="ECO:0000256" key="1">
    <source>
        <dbReference type="ARBA" id="ARBA00000815"/>
    </source>
</evidence>
<dbReference type="CDD" id="cd07409">
    <property type="entry name" value="MPP_CD73_N"/>
    <property type="match status" value="1"/>
</dbReference>
<evidence type="ECO:0000256" key="2">
    <source>
        <dbReference type="ARBA" id="ARBA00006654"/>
    </source>
</evidence>
<evidence type="ECO:0000256" key="4">
    <source>
        <dbReference type="ARBA" id="ARBA00022729"/>
    </source>
</evidence>
<dbReference type="InterPro" id="IPR036907">
    <property type="entry name" value="5'-Nucleotdase_C_sf"/>
</dbReference>
<comment type="caution">
    <text evidence="8">The sequence shown here is derived from an EMBL/GenBank/DDBJ whole genome shotgun (WGS) entry which is preliminary data.</text>
</comment>
<feature type="domain" description="Calcineurin-like phosphoesterase" evidence="6">
    <location>
        <begin position="36"/>
        <end position="256"/>
    </location>
</feature>
<feature type="domain" description="5'-Nucleotidase C-terminal" evidence="7">
    <location>
        <begin position="773"/>
        <end position="877"/>
    </location>
</feature>
<organism evidence="8 9">
    <name type="scientific">Loxostege sticticalis</name>
    <name type="common">Beet webworm moth</name>
    <dbReference type="NCBI Taxonomy" id="481309"/>
    <lineage>
        <taxon>Eukaryota</taxon>
        <taxon>Metazoa</taxon>
        <taxon>Ecdysozoa</taxon>
        <taxon>Arthropoda</taxon>
        <taxon>Hexapoda</taxon>
        <taxon>Insecta</taxon>
        <taxon>Pterygota</taxon>
        <taxon>Neoptera</taxon>
        <taxon>Endopterygota</taxon>
        <taxon>Lepidoptera</taxon>
        <taxon>Glossata</taxon>
        <taxon>Ditrysia</taxon>
        <taxon>Pyraloidea</taxon>
        <taxon>Crambidae</taxon>
        <taxon>Pyraustinae</taxon>
        <taxon>Loxostege</taxon>
    </lineage>
</organism>
<dbReference type="Proteomes" id="UP001549920">
    <property type="component" value="Unassembled WGS sequence"/>
</dbReference>
<gene>
    <name evidence="8" type="ORF">ABMA27_004861</name>
</gene>
<feature type="domain" description="5'-Nucleotidase C-terminal" evidence="7">
    <location>
        <begin position="1107"/>
        <end position="1268"/>
    </location>
</feature>
<comment type="similarity">
    <text evidence="2">Belongs to the 5'-nucleotidase family.</text>
</comment>
<evidence type="ECO:0000256" key="3">
    <source>
        <dbReference type="ARBA" id="ARBA00012643"/>
    </source>
</evidence>
<keyword evidence="9" id="KW-1185">Reference proteome</keyword>
<name>A0ABR3HKW0_LOXSC</name>
<evidence type="ECO:0000313" key="8">
    <source>
        <dbReference type="EMBL" id="KAL0871056.1"/>
    </source>
</evidence>